<accession>A0A9X4H8S2</accession>
<reference evidence="2" key="1">
    <citation type="journal article" date="2022" name="Phytopathology">
        <title>Whole genome sequencing-based tracing of a 2022 introduction and outbreak of Xanthomonas hortorum pv. pelargonii.</title>
        <authorList>
            <person name="Iruegas Bocardo F."/>
            <person name="Weisberg A.J."/>
            <person name="Riutta E.R."/>
            <person name="Kilday K.B."/>
            <person name="Bonkowski J.C."/>
            <person name="Creswell T.C."/>
            <person name="Daughtrey M."/>
            <person name="Rane K.K."/>
            <person name="Grunwald N.J."/>
            <person name="Chang J.H."/>
            <person name="Putnam M."/>
        </authorList>
    </citation>
    <scope>NUCLEOTIDE SEQUENCE</scope>
    <source>
        <strain evidence="2">22-338</strain>
    </source>
</reference>
<protein>
    <submittedName>
        <fullName evidence="2">Uncharacterized protein</fullName>
    </submittedName>
</protein>
<dbReference type="RefSeq" id="WP_104551638.1">
    <property type="nucleotide sequence ID" value="NZ_CP168173.1"/>
</dbReference>
<comment type="caution">
    <text evidence="2">The sequence shown here is derived from an EMBL/GenBank/DDBJ whole genome shotgun (WGS) entry which is preliminary data.</text>
</comment>
<organism evidence="2 3">
    <name type="scientific">Xanthomonas hortorum pv. hederae</name>
    <dbReference type="NCBI Taxonomy" id="453603"/>
    <lineage>
        <taxon>Bacteria</taxon>
        <taxon>Pseudomonadati</taxon>
        <taxon>Pseudomonadota</taxon>
        <taxon>Gammaproteobacteria</taxon>
        <taxon>Lysobacterales</taxon>
        <taxon>Lysobacteraceae</taxon>
        <taxon>Xanthomonas</taxon>
    </lineage>
</organism>
<dbReference type="Proteomes" id="UP001140230">
    <property type="component" value="Unassembled WGS sequence"/>
</dbReference>
<proteinExistence type="predicted"/>
<dbReference type="EMBL" id="JANWTP010000076">
    <property type="protein sequence ID" value="MDC8639688.1"/>
    <property type="molecule type" value="Genomic_DNA"/>
</dbReference>
<gene>
    <name evidence="2" type="ORF">NY667_18235</name>
</gene>
<evidence type="ECO:0000313" key="2">
    <source>
        <dbReference type="EMBL" id="MDC8639688.1"/>
    </source>
</evidence>
<sequence>MKTSVTESAPVPAVARLLSAAERQAQQRRAVGRTAITVGIIALLIYAGFIASGVIGR</sequence>
<evidence type="ECO:0000313" key="3">
    <source>
        <dbReference type="Proteomes" id="UP001140230"/>
    </source>
</evidence>
<reference evidence="2" key="2">
    <citation type="submission" date="2022-08" db="EMBL/GenBank/DDBJ databases">
        <authorList>
            <person name="Iruegas-Bocardo F."/>
            <person name="Weisberg A.J."/>
            <person name="Riutta E.R."/>
            <person name="Kilday K."/>
            <person name="Bonkowski J.C."/>
            <person name="Creswell T."/>
            <person name="Daughtrey M.L."/>
            <person name="Rane K."/>
            <person name="Grunwald N.J."/>
            <person name="Chang J.H."/>
            <person name="Putnam M.L."/>
        </authorList>
    </citation>
    <scope>NUCLEOTIDE SEQUENCE</scope>
    <source>
        <strain evidence="2">22-338</strain>
    </source>
</reference>
<feature type="transmembrane region" description="Helical" evidence="1">
    <location>
        <begin position="35"/>
        <end position="55"/>
    </location>
</feature>
<evidence type="ECO:0000256" key="1">
    <source>
        <dbReference type="SAM" id="Phobius"/>
    </source>
</evidence>
<keyword evidence="1" id="KW-0812">Transmembrane</keyword>
<dbReference type="AlphaFoldDB" id="A0A9X4H8S2"/>
<name>A0A9X4H8S2_9XANT</name>
<keyword evidence="1" id="KW-0472">Membrane</keyword>
<keyword evidence="1" id="KW-1133">Transmembrane helix</keyword>